<keyword evidence="9" id="KW-1015">Disulfide bond</keyword>
<protein>
    <recommendedName>
        <fullName evidence="17">Contactin associated protein-like 4</fullName>
    </recommendedName>
</protein>
<dbReference type="SMART" id="SM00282">
    <property type="entry name" value="LamG"/>
    <property type="match status" value="2"/>
</dbReference>
<keyword evidence="8" id="KW-0472">Membrane</keyword>
<evidence type="ECO:0000256" key="5">
    <source>
        <dbReference type="ARBA" id="ARBA00022729"/>
    </source>
</evidence>
<evidence type="ECO:0000256" key="2">
    <source>
        <dbReference type="ARBA" id="ARBA00010241"/>
    </source>
</evidence>
<evidence type="ECO:0000259" key="12">
    <source>
        <dbReference type="PROSITE" id="PS50025"/>
    </source>
</evidence>
<dbReference type="InterPro" id="IPR036056">
    <property type="entry name" value="Fibrinogen-like_C"/>
</dbReference>
<dbReference type="SUPFAM" id="SSF49899">
    <property type="entry name" value="Concanavalin A-like lectins/glucanases"/>
    <property type="match status" value="2"/>
</dbReference>
<dbReference type="Gene3D" id="2.10.25.10">
    <property type="entry name" value="Laminin"/>
    <property type="match status" value="1"/>
</dbReference>
<dbReference type="GO" id="GO:0005604">
    <property type="term" value="C:basement membrane"/>
    <property type="evidence" value="ECO:0007669"/>
    <property type="project" value="UniProtKB-ARBA"/>
</dbReference>
<keyword evidence="6" id="KW-0677">Repeat</keyword>
<dbReference type="PANTHER" id="PTHR15036">
    <property type="entry name" value="PIKACHURIN-LIKE PROTEIN"/>
    <property type="match status" value="1"/>
</dbReference>
<dbReference type="FunFam" id="2.10.25.10:FF:000015">
    <property type="entry name" value="neurexin-1 isoform X1"/>
    <property type="match status" value="1"/>
</dbReference>
<evidence type="ECO:0000313" key="15">
    <source>
        <dbReference type="Ensembl" id="ENSANIP00000004670.1"/>
    </source>
</evidence>
<dbReference type="Proteomes" id="UP000694541">
    <property type="component" value="Unplaced"/>
</dbReference>
<dbReference type="InterPro" id="IPR002181">
    <property type="entry name" value="Fibrinogen_a/b/g_C_dom"/>
</dbReference>
<dbReference type="PROSITE" id="PS50022">
    <property type="entry name" value="FA58C_3"/>
    <property type="match status" value="1"/>
</dbReference>
<dbReference type="SUPFAM" id="SSF56496">
    <property type="entry name" value="Fibrinogen C-terminal domain-like"/>
    <property type="match status" value="1"/>
</dbReference>
<keyword evidence="4" id="KW-0812">Transmembrane</keyword>
<evidence type="ECO:0000313" key="16">
    <source>
        <dbReference type="Proteomes" id="UP000694541"/>
    </source>
</evidence>
<dbReference type="Ensembl" id="ENSANIT00000004822.1">
    <property type="protein sequence ID" value="ENSANIP00000004670.1"/>
    <property type="gene ID" value="ENSANIG00000003108.1"/>
</dbReference>
<feature type="domain" description="Fibrinogen C-terminal" evidence="14">
    <location>
        <begin position="471"/>
        <end position="522"/>
    </location>
</feature>
<sequence length="633" mass="71534">SSNTMAFSGNTNADSVVYYKLQHSIKARFLRFVPLDWNPNGRIGMRIEVYGCTYSKCFVVGFDGKSCLIYTFNQKLMSALKDVISLKFKTMQSDGILLHREGQNGDHITLELIKGKLSLLINLGDTKTHPSNAQINITLGSLLDDQHWHSVLIEHFNNQVNFTVDKHTHHFHAKGEFNYLDLDYEVFGGIPVPGKSGTLSHRNFHGCFENIYYNGVNIIDLARRHKSQIYFVGNMSFSCFEPQVVPVTFLSSSSYLALPGTSGQDEVFISFQFRTWNKEGLLLSSKLHQASGGFLLHLSDGKVKISLHKPGKALSAGLNNGQWHSVSFSVKRNRIKELLAKVFYPQSLQHLEIINIQSTFGIYKFFNKIFFSAPGFMLLSGCPSSGNISECNTSFGGFQGCMRLISIGNKAVDMISVQQNVFGNFSDLQIDLCGIIDRCLPNYCEHGGECSQSWNSFYCNCANTGYKGATCHFPIYEQSCEAYKHRGNTSGFYNIDSDGSGPLRPFLVYCNMTDTTWTIVQHNNTNLTRVKSANRENPHTVFFKYSASLDQLQATINHAEHCEQELAYHCKKSRLLDKYLFLSKLWHFATTEFELIQISSTQIPVSCQEIFEPDQHKCQFIMIFVQRIKCSLS</sequence>
<dbReference type="SUPFAM" id="SSF49785">
    <property type="entry name" value="Galactose-binding domain-like"/>
    <property type="match status" value="1"/>
</dbReference>
<evidence type="ECO:0000256" key="4">
    <source>
        <dbReference type="ARBA" id="ARBA00022692"/>
    </source>
</evidence>
<dbReference type="InterPro" id="IPR001881">
    <property type="entry name" value="EGF-like_Ca-bd_dom"/>
</dbReference>
<comment type="subcellular location">
    <subcellularLocation>
        <location evidence="1">Membrane</location>
        <topology evidence="1">Single-pass type I membrane protein</topology>
    </subcellularLocation>
</comment>
<dbReference type="PROSITE" id="PS51406">
    <property type="entry name" value="FIBRINOGEN_C_2"/>
    <property type="match status" value="1"/>
</dbReference>
<keyword evidence="16" id="KW-1185">Reference proteome</keyword>
<evidence type="ECO:0000259" key="13">
    <source>
        <dbReference type="PROSITE" id="PS50026"/>
    </source>
</evidence>
<dbReference type="InterPro" id="IPR000742">
    <property type="entry name" value="EGF"/>
</dbReference>
<dbReference type="Gene3D" id="2.60.120.260">
    <property type="entry name" value="Galactose-binding domain-like"/>
    <property type="match status" value="1"/>
</dbReference>
<accession>A0A8B9RRA5</accession>
<dbReference type="InterPro" id="IPR050372">
    <property type="entry name" value="Neurexin-related_CASP"/>
</dbReference>
<dbReference type="GO" id="GO:0016020">
    <property type="term" value="C:membrane"/>
    <property type="evidence" value="ECO:0007669"/>
    <property type="project" value="UniProtKB-SubCell"/>
</dbReference>
<reference evidence="15" key="2">
    <citation type="submission" date="2025-09" db="UniProtKB">
        <authorList>
            <consortium name="Ensembl"/>
        </authorList>
    </citation>
    <scope>IDENTIFICATION</scope>
</reference>
<dbReference type="PROSITE" id="PS50025">
    <property type="entry name" value="LAM_G_DOMAIN"/>
    <property type="match status" value="2"/>
</dbReference>
<evidence type="ECO:0008006" key="17">
    <source>
        <dbReference type="Google" id="ProtNLM"/>
    </source>
</evidence>
<dbReference type="SMART" id="SM00179">
    <property type="entry name" value="EGF_CA"/>
    <property type="match status" value="1"/>
</dbReference>
<dbReference type="AlphaFoldDB" id="A0A8B9RRA5"/>
<dbReference type="InterPro" id="IPR000421">
    <property type="entry name" value="FA58C"/>
</dbReference>
<proteinExistence type="inferred from homology"/>
<dbReference type="Pfam" id="PF02210">
    <property type="entry name" value="Laminin_G_2"/>
    <property type="match status" value="2"/>
</dbReference>
<dbReference type="CDD" id="cd00054">
    <property type="entry name" value="EGF_CA"/>
    <property type="match status" value="1"/>
</dbReference>
<dbReference type="PROSITE" id="PS50026">
    <property type="entry name" value="EGF_3"/>
    <property type="match status" value="1"/>
</dbReference>
<keyword evidence="7" id="KW-1133">Transmembrane helix</keyword>
<evidence type="ECO:0000256" key="10">
    <source>
        <dbReference type="PROSITE-ProRule" id="PRU00076"/>
    </source>
</evidence>
<evidence type="ECO:0000256" key="8">
    <source>
        <dbReference type="ARBA" id="ARBA00023136"/>
    </source>
</evidence>
<evidence type="ECO:0000256" key="9">
    <source>
        <dbReference type="ARBA" id="ARBA00023157"/>
    </source>
</evidence>
<dbReference type="Gene3D" id="2.60.120.200">
    <property type="match status" value="2"/>
</dbReference>
<dbReference type="GO" id="GO:0005509">
    <property type="term" value="F:calcium ion binding"/>
    <property type="evidence" value="ECO:0007669"/>
    <property type="project" value="InterPro"/>
</dbReference>
<dbReference type="InterPro" id="IPR013320">
    <property type="entry name" value="ConA-like_dom_sf"/>
</dbReference>
<dbReference type="InterPro" id="IPR001791">
    <property type="entry name" value="Laminin_G"/>
</dbReference>
<organism evidence="15 16">
    <name type="scientific">Accipiter nisus</name>
    <name type="common">Eurasian sparrowhawk</name>
    <dbReference type="NCBI Taxonomy" id="211598"/>
    <lineage>
        <taxon>Eukaryota</taxon>
        <taxon>Metazoa</taxon>
        <taxon>Chordata</taxon>
        <taxon>Craniata</taxon>
        <taxon>Vertebrata</taxon>
        <taxon>Euteleostomi</taxon>
        <taxon>Archelosauria</taxon>
        <taxon>Archosauria</taxon>
        <taxon>Dinosauria</taxon>
        <taxon>Saurischia</taxon>
        <taxon>Theropoda</taxon>
        <taxon>Coelurosauria</taxon>
        <taxon>Aves</taxon>
        <taxon>Neognathae</taxon>
        <taxon>Neoaves</taxon>
        <taxon>Telluraves</taxon>
        <taxon>Accipitrimorphae</taxon>
        <taxon>Accipitriformes</taxon>
        <taxon>Accipitridae</taxon>
        <taxon>Accipitrinae</taxon>
        <taxon>Accipiter</taxon>
    </lineage>
</organism>
<feature type="domain" description="Laminin G" evidence="12">
    <location>
        <begin position="245"/>
        <end position="433"/>
    </location>
</feature>
<dbReference type="Gene3D" id="2.60.120.1000">
    <property type="match status" value="1"/>
</dbReference>
<reference evidence="15" key="1">
    <citation type="submission" date="2025-08" db="UniProtKB">
        <authorList>
            <consortium name="Ensembl"/>
        </authorList>
    </citation>
    <scope>IDENTIFICATION</scope>
</reference>
<dbReference type="PANTHER" id="PTHR15036:SF40">
    <property type="entry name" value="CONTACTIN-ASSOCIATED PROTEIN-LIKE 4"/>
    <property type="match status" value="1"/>
</dbReference>
<evidence type="ECO:0000256" key="7">
    <source>
        <dbReference type="ARBA" id="ARBA00022989"/>
    </source>
</evidence>
<comment type="caution">
    <text evidence="10">Lacks conserved residue(s) required for the propagation of feature annotation.</text>
</comment>
<dbReference type="PROSITE" id="PS01286">
    <property type="entry name" value="FA58C_2"/>
    <property type="match status" value="1"/>
</dbReference>
<dbReference type="Pfam" id="PF00008">
    <property type="entry name" value="EGF"/>
    <property type="match status" value="1"/>
</dbReference>
<keyword evidence="3 10" id="KW-0245">EGF-like domain</keyword>
<dbReference type="SUPFAM" id="SSF57196">
    <property type="entry name" value="EGF/Laminin"/>
    <property type="match status" value="1"/>
</dbReference>
<feature type="domain" description="EGF-like" evidence="13">
    <location>
        <begin position="435"/>
        <end position="472"/>
    </location>
</feature>
<dbReference type="CDD" id="cd00110">
    <property type="entry name" value="LamG"/>
    <property type="match status" value="2"/>
</dbReference>
<feature type="domain" description="F5/8 type C" evidence="11">
    <location>
        <begin position="1"/>
        <end position="52"/>
    </location>
</feature>
<feature type="domain" description="Laminin G" evidence="12">
    <location>
        <begin position="59"/>
        <end position="239"/>
    </location>
</feature>
<evidence type="ECO:0000256" key="3">
    <source>
        <dbReference type="ARBA" id="ARBA00022536"/>
    </source>
</evidence>
<name>A0A8B9RRA5_9AVES</name>
<keyword evidence="5" id="KW-0732">Signal</keyword>
<evidence type="ECO:0000259" key="14">
    <source>
        <dbReference type="PROSITE" id="PS51406"/>
    </source>
</evidence>
<dbReference type="InterPro" id="IPR008979">
    <property type="entry name" value="Galactose-bd-like_sf"/>
</dbReference>
<comment type="similarity">
    <text evidence="2">Belongs to the neurexin family.</text>
</comment>
<evidence type="ECO:0000256" key="1">
    <source>
        <dbReference type="ARBA" id="ARBA00004479"/>
    </source>
</evidence>
<evidence type="ECO:0000256" key="6">
    <source>
        <dbReference type="ARBA" id="ARBA00022737"/>
    </source>
</evidence>
<evidence type="ECO:0000259" key="11">
    <source>
        <dbReference type="PROSITE" id="PS50022"/>
    </source>
</evidence>
<dbReference type="NCBIfam" id="NF040941">
    <property type="entry name" value="GGGWT_bact"/>
    <property type="match status" value="1"/>
</dbReference>